<comment type="caution">
    <text evidence="2">The sequence shown here is derived from an EMBL/GenBank/DDBJ whole genome shotgun (WGS) entry which is preliminary data.</text>
</comment>
<evidence type="ECO:0000313" key="3">
    <source>
        <dbReference type="Proteomes" id="UP000196560"/>
    </source>
</evidence>
<organism evidence="2 3">
    <name type="scientific">Enorma massiliensis</name>
    <dbReference type="NCBI Taxonomy" id="1472761"/>
    <lineage>
        <taxon>Bacteria</taxon>
        <taxon>Bacillati</taxon>
        <taxon>Actinomycetota</taxon>
        <taxon>Coriobacteriia</taxon>
        <taxon>Coriobacteriales</taxon>
        <taxon>Coriobacteriaceae</taxon>
        <taxon>Enorma</taxon>
    </lineage>
</organism>
<reference evidence="3" key="1">
    <citation type="submission" date="2017-04" db="EMBL/GenBank/DDBJ databases">
        <title>Function of individual gut microbiota members based on whole genome sequencing of pure cultures obtained from chicken caecum.</title>
        <authorList>
            <person name="Medvecky M."/>
            <person name="Cejkova D."/>
            <person name="Polansky O."/>
            <person name="Karasova D."/>
            <person name="Kubasova T."/>
            <person name="Cizek A."/>
            <person name="Rychlik I."/>
        </authorList>
    </citation>
    <scope>NUCLEOTIDE SEQUENCE [LARGE SCALE GENOMIC DNA]</scope>
    <source>
        <strain evidence="3">An70</strain>
    </source>
</reference>
<dbReference type="Pfam" id="PF04101">
    <property type="entry name" value="Glyco_tran_28_C"/>
    <property type="match status" value="1"/>
</dbReference>
<gene>
    <name evidence="2" type="ORF">B5G21_07170</name>
</gene>
<dbReference type="RefSeq" id="WP_087186611.1">
    <property type="nucleotide sequence ID" value="NZ_NFHO01000007.1"/>
</dbReference>
<evidence type="ECO:0000259" key="1">
    <source>
        <dbReference type="Pfam" id="PF04101"/>
    </source>
</evidence>
<sequence length="161" mass="18005">MIFVTVGTHEQQFNRLVRAVDDFVADGTLDDSIFIQTGYSDYQPTHCEWSRFLPATEMESWMRGADVVVTHGGPSSFIEAMSMGKVPVVVPRRFEYGEHVNDHQANFVREVAERKGGIVPLFDVADLPSAISKARAASSDCVFRSHNASFCTDLYRLISKL</sequence>
<dbReference type="AlphaFoldDB" id="A0A1Y3U1G9"/>
<dbReference type="EMBL" id="NFHO01000007">
    <property type="protein sequence ID" value="OUN42604.1"/>
    <property type="molecule type" value="Genomic_DNA"/>
</dbReference>
<dbReference type="GO" id="GO:0016758">
    <property type="term" value="F:hexosyltransferase activity"/>
    <property type="evidence" value="ECO:0007669"/>
    <property type="project" value="InterPro"/>
</dbReference>
<dbReference type="SUPFAM" id="SSF53756">
    <property type="entry name" value="UDP-Glycosyltransferase/glycogen phosphorylase"/>
    <property type="match status" value="1"/>
</dbReference>
<dbReference type="Proteomes" id="UP000196560">
    <property type="component" value="Unassembled WGS sequence"/>
</dbReference>
<proteinExistence type="predicted"/>
<protein>
    <recommendedName>
        <fullName evidence="1">Glycosyl transferase family 28 C-terminal domain-containing protein</fullName>
    </recommendedName>
</protein>
<dbReference type="Gene3D" id="3.40.50.2000">
    <property type="entry name" value="Glycogen Phosphorylase B"/>
    <property type="match status" value="1"/>
</dbReference>
<dbReference type="InterPro" id="IPR007235">
    <property type="entry name" value="Glyco_trans_28_C"/>
</dbReference>
<feature type="domain" description="Glycosyl transferase family 28 C-terminal" evidence="1">
    <location>
        <begin position="1"/>
        <end position="114"/>
    </location>
</feature>
<name>A0A1Y3U1G9_9ACTN</name>
<accession>A0A1Y3U1G9</accession>
<evidence type="ECO:0000313" key="2">
    <source>
        <dbReference type="EMBL" id="OUN42604.1"/>
    </source>
</evidence>
<keyword evidence="3" id="KW-1185">Reference proteome</keyword>